<comment type="subcellular location">
    <subcellularLocation>
        <location evidence="1">Membrane</location>
        <topology evidence="1">Single-pass type I membrane protein</topology>
    </subcellularLocation>
</comment>
<dbReference type="PANTHER" id="PTHR13055:SF12">
    <property type="entry name" value="LD40707P"/>
    <property type="match status" value="1"/>
</dbReference>
<gene>
    <name evidence="8 10" type="primary">pxd-1</name>
    <name evidence="10" type="ORF">C36E8.3</name>
    <name evidence="8" type="ORF">CELE_C36E8.3</name>
</gene>
<dbReference type="WormBase" id="C36E8.3">
    <property type="protein sequence ID" value="CE30889"/>
    <property type="gene ID" value="WBGene00007982"/>
    <property type="gene designation" value="pxd-1"/>
</dbReference>
<evidence type="ECO:0000256" key="1">
    <source>
        <dbReference type="ARBA" id="ARBA00004479"/>
    </source>
</evidence>
<dbReference type="RefSeq" id="NP_497804.2">
    <property type="nucleotide sequence ID" value="NM_065403.5"/>
</dbReference>
<evidence type="ECO:0000313" key="8">
    <source>
        <dbReference type="EMBL" id="CAA84646.2"/>
    </source>
</evidence>
<dbReference type="InParanoid" id="Q18500"/>
<keyword evidence="3 7" id="KW-0732">Signal</keyword>
<keyword evidence="11" id="KW-1267">Proteomics identification</keyword>
<evidence type="ECO:0000256" key="2">
    <source>
        <dbReference type="ARBA" id="ARBA00022692"/>
    </source>
</evidence>
<dbReference type="CTD" id="175518"/>
<keyword evidence="2 6" id="KW-0812">Transmembrane</keyword>
<reference evidence="8 9" key="1">
    <citation type="journal article" date="1998" name="Science">
        <title>Genome sequence of the nematode C. elegans: a platform for investigating biology.</title>
        <authorList>
            <consortium name="The C. elegans sequencing consortium"/>
            <person name="Sulson J.E."/>
            <person name="Waterston R."/>
        </authorList>
    </citation>
    <scope>NUCLEOTIDE SEQUENCE [LARGE SCALE GENOMIC DNA]</scope>
    <source>
        <strain evidence="8 9">Bristol N2</strain>
    </source>
</reference>
<dbReference type="AGR" id="WB:WBGene00007982"/>
<dbReference type="InterPro" id="IPR031152">
    <property type="entry name" value="PLXDC"/>
</dbReference>
<feature type="region of interest" description="Disordered" evidence="5">
    <location>
        <begin position="64"/>
        <end position="92"/>
    </location>
</feature>
<evidence type="ECO:0000256" key="5">
    <source>
        <dbReference type="SAM" id="MobiDB-lite"/>
    </source>
</evidence>
<dbReference type="GO" id="GO:0016020">
    <property type="term" value="C:membrane"/>
    <property type="evidence" value="ECO:0007669"/>
    <property type="project" value="UniProtKB-SubCell"/>
</dbReference>
<dbReference type="PIR" id="T19786">
    <property type="entry name" value="T19786"/>
</dbReference>
<feature type="transmembrane region" description="Helical" evidence="6">
    <location>
        <begin position="443"/>
        <end position="465"/>
    </location>
</feature>
<dbReference type="OrthoDB" id="6285106at2759"/>
<name>Q18500_CAEEL</name>
<proteinExistence type="evidence at protein level"/>
<evidence type="ECO:0000313" key="9">
    <source>
        <dbReference type="Proteomes" id="UP000001940"/>
    </source>
</evidence>
<sequence>MRQLTTVTVISLALLLILRICEAQNIDISRERIPDQIRYAEPSTVGPNAEQEFVPLSPVKRRTARAAPIPKRSLASEQEDEEDIDPATATIPPDVEVKNDMIDHQYYQAETFVGDGETLKKYWINVEQFMKKPKAVGNTSHPLLSQSYRRAVGARLQFKFPFYGHKMSNLTIATGGFIYIGDHSHNWLAATQYIAPLMANFHTYLNNSNIVYADDGELFVVEWRNVQLKEDKDEHSFTFQTILHKNGDIVFIYKDVPYDISNISDANHPVKLGISDAYMFKHNLHQAAVPKRVIYEYHRIEIAAQKIVSNTVVILKAQPTCISFDTCDTCTNATLPHFNCLWCHAKKSHGGPFCTDEAGLHRRRQHWFEGNCYQRSKALYCDADDEDETYDEEDYPKSQLMPNGGHTVLPLDADKMKKTDKTTSEDSDEWKGHKKKEEPKGGVATLTMIVVFLVCIVAWLAYAYYNPHTTSGQILIKYRPSRWHIPSSHVRYSASVHM</sequence>
<dbReference type="EMBL" id="BX284603">
    <property type="protein sequence ID" value="CAA84646.2"/>
    <property type="molecule type" value="Genomic_DNA"/>
</dbReference>
<dbReference type="STRING" id="6239.C36E8.3.1"/>
<feature type="chain" id="PRO_5004186832" evidence="7">
    <location>
        <begin position="24"/>
        <end position="498"/>
    </location>
</feature>
<feature type="region of interest" description="Disordered" evidence="5">
    <location>
        <begin position="415"/>
        <end position="437"/>
    </location>
</feature>
<dbReference type="GeneID" id="175518"/>
<feature type="signal peptide" evidence="7">
    <location>
        <begin position="1"/>
        <end position="23"/>
    </location>
</feature>
<evidence type="ECO:0000256" key="4">
    <source>
        <dbReference type="ARBA" id="ARBA00022989"/>
    </source>
</evidence>
<dbReference type="PeptideAtlas" id="Q18500"/>
<dbReference type="PANTHER" id="PTHR13055">
    <property type="entry name" value="TUMOR ENDOTHELIAL MARKER 7 RELATED"/>
    <property type="match status" value="1"/>
</dbReference>
<evidence type="ECO:0000256" key="3">
    <source>
        <dbReference type="ARBA" id="ARBA00022729"/>
    </source>
</evidence>
<dbReference type="PaxDb" id="6239-C36E8.3"/>
<keyword evidence="9" id="KW-1185">Reference proteome</keyword>
<evidence type="ECO:0007829" key="11">
    <source>
        <dbReference type="PeptideAtlas" id="Q18500"/>
    </source>
</evidence>
<dbReference type="eggNOG" id="KOG3848">
    <property type="taxonomic scope" value="Eukaryota"/>
</dbReference>
<dbReference type="UCSC" id="C36E8.3">
    <property type="organism name" value="c. elegans"/>
</dbReference>
<accession>Q18500</accession>
<evidence type="ECO:0000256" key="7">
    <source>
        <dbReference type="SAM" id="SignalP"/>
    </source>
</evidence>
<organism evidence="8 9">
    <name type="scientific">Caenorhabditis elegans</name>
    <dbReference type="NCBI Taxonomy" id="6239"/>
    <lineage>
        <taxon>Eukaryota</taxon>
        <taxon>Metazoa</taxon>
        <taxon>Ecdysozoa</taxon>
        <taxon>Nematoda</taxon>
        <taxon>Chromadorea</taxon>
        <taxon>Rhabditida</taxon>
        <taxon>Rhabditina</taxon>
        <taxon>Rhabditomorpha</taxon>
        <taxon>Rhabditoidea</taxon>
        <taxon>Rhabditidae</taxon>
        <taxon>Peloderinae</taxon>
        <taxon>Caenorhabditis</taxon>
    </lineage>
</organism>
<dbReference type="AlphaFoldDB" id="Q18500"/>
<dbReference type="FunCoup" id="Q18500">
    <property type="interactions" value="1424"/>
</dbReference>
<dbReference type="OMA" id="LKAQPTC"/>
<keyword evidence="4 6" id="KW-1133">Transmembrane helix</keyword>
<evidence type="ECO:0000256" key="6">
    <source>
        <dbReference type="SAM" id="Phobius"/>
    </source>
</evidence>
<dbReference type="Proteomes" id="UP000001940">
    <property type="component" value="Chromosome III"/>
</dbReference>
<dbReference type="Bgee" id="WBGene00007982">
    <property type="expression patterns" value="Expressed in pharyngeal muscle cell (C elegans) and 3 other cell types or tissues"/>
</dbReference>
<protein>
    <submittedName>
        <fullName evidence="8">PSI domain-containing protein</fullName>
    </submittedName>
</protein>
<dbReference type="HOGENOM" id="CLU_029494_2_0_1"/>
<dbReference type="KEGG" id="cel:CELE_C36E8.3"/>
<evidence type="ECO:0000313" key="10">
    <source>
        <dbReference type="WormBase" id="C36E8.3"/>
    </source>
</evidence>
<keyword evidence="6" id="KW-0472">Membrane</keyword>
<dbReference type="PhylomeDB" id="Q18500"/>